<sequence>MDHINKFQRDDKAFGPENLWKEKYLLIILFTIYLGLDLRWKRGGRLLALTRGRIFPSPKTGNGTSLSHWRPLVILNESYIILAKQIEPILYKKLGSEQKGFDSISHYFILRAIKKYLSRRSFNPIQWNFNYSD</sequence>
<accession>A0A0K2V000</accession>
<proteinExistence type="predicted"/>
<name>A0A0K2V000_LEPSM</name>
<organism evidence="1">
    <name type="scientific">Lepeophtheirus salmonis</name>
    <name type="common">Salmon louse</name>
    <name type="synonym">Caligus salmonis</name>
    <dbReference type="NCBI Taxonomy" id="72036"/>
    <lineage>
        <taxon>Eukaryota</taxon>
        <taxon>Metazoa</taxon>
        <taxon>Ecdysozoa</taxon>
        <taxon>Arthropoda</taxon>
        <taxon>Crustacea</taxon>
        <taxon>Multicrustacea</taxon>
        <taxon>Hexanauplia</taxon>
        <taxon>Copepoda</taxon>
        <taxon>Siphonostomatoida</taxon>
        <taxon>Caligidae</taxon>
        <taxon>Lepeophtheirus</taxon>
    </lineage>
</organism>
<evidence type="ECO:0000313" key="1">
    <source>
        <dbReference type="EMBL" id="CDW43311.1"/>
    </source>
</evidence>
<protein>
    <recommendedName>
        <fullName evidence="2">Reverse transcriptase domain-containing protein</fullName>
    </recommendedName>
</protein>
<dbReference type="AlphaFoldDB" id="A0A0K2V000"/>
<evidence type="ECO:0008006" key="2">
    <source>
        <dbReference type="Google" id="ProtNLM"/>
    </source>
</evidence>
<reference evidence="1" key="1">
    <citation type="submission" date="2014-05" db="EMBL/GenBank/DDBJ databases">
        <authorList>
            <person name="Chronopoulou M."/>
        </authorList>
    </citation>
    <scope>NUCLEOTIDE SEQUENCE</scope>
    <source>
        <tissue evidence="1">Whole organism</tissue>
    </source>
</reference>
<dbReference type="EMBL" id="HACA01025950">
    <property type="protein sequence ID" value="CDW43311.1"/>
    <property type="molecule type" value="Transcribed_RNA"/>
</dbReference>